<dbReference type="Proteomes" id="UP000275267">
    <property type="component" value="Unassembled WGS sequence"/>
</dbReference>
<feature type="region of interest" description="Disordered" evidence="1">
    <location>
        <begin position="133"/>
        <end position="159"/>
    </location>
</feature>
<evidence type="ECO:0000313" key="2">
    <source>
        <dbReference type="EMBL" id="RLN08453.1"/>
    </source>
</evidence>
<proteinExistence type="predicted"/>
<name>A0A3L6RTF4_PANMI</name>
<reference evidence="3" key="1">
    <citation type="journal article" date="2019" name="Nat. Commun.">
        <title>The genome of broomcorn millet.</title>
        <authorList>
            <person name="Zou C."/>
            <person name="Miki D."/>
            <person name="Li D."/>
            <person name="Tang Q."/>
            <person name="Xiao L."/>
            <person name="Rajput S."/>
            <person name="Deng P."/>
            <person name="Jia W."/>
            <person name="Huang R."/>
            <person name="Zhang M."/>
            <person name="Sun Y."/>
            <person name="Hu J."/>
            <person name="Fu X."/>
            <person name="Schnable P.S."/>
            <person name="Li F."/>
            <person name="Zhang H."/>
            <person name="Feng B."/>
            <person name="Zhu X."/>
            <person name="Liu R."/>
            <person name="Schnable J.C."/>
            <person name="Zhu J.-K."/>
            <person name="Zhang H."/>
        </authorList>
    </citation>
    <scope>NUCLEOTIDE SEQUENCE [LARGE SCALE GENOMIC DNA]</scope>
</reference>
<protein>
    <submittedName>
        <fullName evidence="2">Uncharacterized protein</fullName>
    </submittedName>
</protein>
<evidence type="ECO:0000256" key="1">
    <source>
        <dbReference type="SAM" id="MobiDB-lite"/>
    </source>
</evidence>
<comment type="caution">
    <text evidence="2">The sequence shown here is derived from an EMBL/GenBank/DDBJ whole genome shotgun (WGS) entry which is preliminary data.</text>
</comment>
<gene>
    <name evidence="2" type="ORF">C2845_PM11G29890</name>
</gene>
<accession>A0A3L6RTF4</accession>
<dbReference type="EMBL" id="PQIB02000007">
    <property type="protein sequence ID" value="RLN08453.1"/>
    <property type="molecule type" value="Genomic_DNA"/>
</dbReference>
<feature type="region of interest" description="Disordered" evidence="1">
    <location>
        <begin position="68"/>
        <end position="91"/>
    </location>
</feature>
<evidence type="ECO:0000313" key="3">
    <source>
        <dbReference type="Proteomes" id="UP000275267"/>
    </source>
</evidence>
<organism evidence="2 3">
    <name type="scientific">Panicum miliaceum</name>
    <name type="common">Proso millet</name>
    <name type="synonym">Broomcorn millet</name>
    <dbReference type="NCBI Taxonomy" id="4540"/>
    <lineage>
        <taxon>Eukaryota</taxon>
        <taxon>Viridiplantae</taxon>
        <taxon>Streptophyta</taxon>
        <taxon>Embryophyta</taxon>
        <taxon>Tracheophyta</taxon>
        <taxon>Spermatophyta</taxon>
        <taxon>Magnoliopsida</taxon>
        <taxon>Liliopsida</taxon>
        <taxon>Poales</taxon>
        <taxon>Poaceae</taxon>
        <taxon>PACMAD clade</taxon>
        <taxon>Panicoideae</taxon>
        <taxon>Panicodae</taxon>
        <taxon>Paniceae</taxon>
        <taxon>Panicinae</taxon>
        <taxon>Panicum</taxon>
        <taxon>Panicum sect. Panicum</taxon>
    </lineage>
</organism>
<keyword evidence="3" id="KW-1185">Reference proteome</keyword>
<dbReference type="AlphaFoldDB" id="A0A3L6RTF4"/>
<sequence>MPKFTADARHFSLPARLPARFPSKSRHFSSSFCRFIRRRAPLHLPGRVGLPAPPPICLPLLHPSVPPSRSRISRIDGGGSRPSGAGSTPSTVVAPLRPATLCWIASRELPLICFDLHSGQGYWTNMVEGNDDLPLDDFSSPPEEQQSPVIKSTPSARPN</sequence>
<feature type="compositionally biased region" description="Polar residues" evidence="1">
    <location>
        <begin position="143"/>
        <end position="159"/>
    </location>
</feature>